<evidence type="ECO:0000256" key="1">
    <source>
        <dbReference type="ARBA" id="ARBA00010171"/>
    </source>
</evidence>
<dbReference type="PANTHER" id="PTHR45916:SF1">
    <property type="entry name" value="STRUCTURAL MAINTENANCE OF CHROMOSOMES PROTEIN 5"/>
    <property type="match status" value="1"/>
</dbReference>
<protein>
    <recommendedName>
        <fullName evidence="2">Structural maintenance of chromosomes protein 5</fullName>
    </recommendedName>
</protein>
<evidence type="ECO:0000256" key="2">
    <source>
        <dbReference type="ARBA" id="ARBA00018687"/>
    </source>
</evidence>
<sequence>MKRNSQSSTYKKQSTVPTIFSDVSDKFAIGSIECIKLRNFMTFEKMTISPSPGLNLIIGPNGSGKSTIVCAIGLGLGATPNVLARASKPCNFIRHSCDEAKIKILLTGNPSFWVCRRISADNSTQWRIRNINGKWKVTSSADVLQRIQNLHIQLDNLCMFLPQERVKEFSTLKPSQLLVETEKAINQEAYEQHKALLQGFKNQLQVSLKVKDDQNNLQKYEALLNQMHGDVVRLRQVEECKLNIEKHQKVIPWIQYQTEKFELKEIKKNLREEIKLYKEAKEAIAPLQDQIEKLKQQKGSSNKAKDKFDAAKKELTKFDDASFQNMNKFQTIKSKLEYFQKDNEKRQEKIDKYESVLEQASAKTQSSDTQSKEQLDEDRKALVKEIQKMKIRQTEFQSNQQAVDQKIKSKHQKIEEINRRVKNFESQKTRLLNHIGQRLRRGDVVEVYRYIQEHKNNFVGSVYGPVCTEVRFDDARNANILQMVVENHILYSFLVEEKEDQTRLYKFLEERKLNQITVLRAGDDKTARSQRPRPPDLSRYGFTKYVDSLFHAPEAVKKMLISVASLDLIPVGSGKEARDNVQRLVQTEFIRSKINRYFVDNLLYIMYKSRGDPTGRNVTTVSNQIRSSNIWRETAAADEDVKNLREKKEKIEAKIQRLKEEKSRISDEANAFSSQLENKNKELNEIKDKLRERISLEDKLKRIREKIDQLKREGKDIPAKEEEYKRNMDKLVKESAIIDAKKLAAILEMVEALKEKDKISYKEQAIDSKLLELEEKLVEERQKYSSQENKIRELDAQKKKKQQEVDQIKAEAEEKCPLTEEENQNLIKEMPNDLEVLKSELSKLETRLRSLSHIDPTIASRFAEAEKNKNKTQEELDKHTKELETLSEQNEKGFNEWKQVVSKDVTKINNAFQELMKTCDYRGEVQLDYDDKTKLDTYKLNLLVAFNRSSNLKVLSSTRQSGGEKSVSTLLYLLALQDCTMFPFRVVDEINQGMDEVNDRNTFFQVMSYAMRRNQASQYFLVTPKLLPQLDLMEGVTVLVVMNGPYIDSDLNLPITFESALPHEEQ</sequence>
<dbReference type="Proteomes" id="UP001470230">
    <property type="component" value="Unassembled WGS sequence"/>
</dbReference>
<evidence type="ECO:0000313" key="7">
    <source>
        <dbReference type="Proteomes" id="UP001470230"/>
    </source>
</evidence>
<gene>
    <name evidence="6" type="ORF">M9Y10_032996</name>
</gene>
<evidence type="ECO:0000313" key="6">
    <source>
        <dbReference type="EMBL" id="KAK8838371.1"/>
    </source>
</evidence>
<proteinExistence type="inferred from homology"/>
<comment type="caution">
    <text evidence="6">The sequence shown here is derived from an EMBL/GenBank/DDBJ whole genome shotgun (WGS) entry which is preliminary data.</text>
</comment>
<evidence type="ECO:0000256" key="3">
    <source>
        <dbReference type="ARBA" id="ARBA00023054"/>
    </source>
</evidence>
<dbReference type="InterPro" id="IPR027417">
    <property type="entry name" value="P-loop_NTPase"/>
</dbReference>
<feature type="coiled-coil region" evidence="4">
    <location>
        <begin position="260"/>
        <end position="297"/>
    </location>
</feature>
<dbReference type="Gene3D" id="3.40.50.300">
    <property type="entry name" value="P-loop containing nucleotide triphosphate hydrolases"/>
    <property type="match status" value="2"/>
</dbReference>
<dbReference type="PANTHER" id="PTHR45916">
    <property type="entry name" value="STRUCTURAL MAINTENANCE OF CHROMOSOMES PROTEIN 5"/>
    <property type="match status" value="1"/>
</dbReference>
<comment type="similarity">
    <text evidence="1">Belongs to the SMC family. SMC5 subfamily.</text>
</comment>
<feature type="coiled-coil region" evidence="4">
    <location>
        <begin position="763"/>
        <end position="896"/>
    </location>
</feature>
<keyword evidence="3 4" id="KW-0175">Coiled coil</keyword>
<dbReference type="InterPro" id="IPR038729">
    <property type="entry name" value="Rad50/SbcC_AAA"/>
</dbReference>
<dbReference type="Pfam" id="PF13476">
    <property type="entry name" value="AAA_23"/>
    <property type="match status" value="1"/>
</dbReference>
<organism evidence="6 7">
    <name type="scientific">Tritrichomonas musculus</name>
    <dbReference type="NCBI Taxonomy" id="1915356"/>
    <lineage>
        <taxon>Eukaryota</taxon>
        <taxon>Metamonada</taxon>
        <taxon>Parabasalia</taxon>
        <taxon>Tritrichomonadida</taxon>
        <taxon>Tritrichomonadidae</taxon>
        <taxon>Tritrichomonas</taxon>
    </lineage>
</organism>
<name>A0ABR2GXK3_9EUKA</name>
<feature type="coiled-coil region" evidence="4">
    <location>
        <begin position="343"/>
        <end position="434"/>
    </location>
</feature>
<keyword evidence="7" id="KW-1185">Reference proteome</keyword>
<evidence type="ECO:0000256" key="4">
    <source>
        <dbReference type="SAM" id="Coils"/>
    </source>
</evidence>
<dbReference type="SUPFAM" id="SSF52540">
    <property type="entry name" value="P-loop containing nucleoside triphosphate hydrolases"/>
    <property type="match status" value="2"/>
</dbReference>
<evidence type="ECO:0000259" key="5">
    <source>
        <dbReference type="Pfam" id="PF13476"/>
    </source>
</evidence>
<dbReference type="EMBL" id="JAPFFF010000055">
    <property type="protein sequence ID" value="KAK8838371.1"/>
    <property type="molecule type" value="Genomic_DNA"/>
</dbReference>
<accession>A0ABR2GXK3</accession>
<feature type="coiled-coil region" evidence="4">
    <location>
        <begin position="634"/>
        <end position="713"/>
    </location>
</feature>
<reference evidence="6 7" key="1">
    <citation type="submission" date="2024-04" db="EMBL/GenBank/DDBJ databases">
        <title>Tritrichomonas musculus Genome.</title>
        <authorList>
            <person name="Alves-Ferreira E."/>
            <person name="Grigg M."/>
            <person name="Lorenzi H."/>
            <person name="Galac M."/>
        </authorList>
    </citation>
    <scope>NUCLEOTIDE SEQUENCE [LARGE SCALE GENOMIC DNA]</scope>
    <source>
        <strain evidence="6 7">EAF2021</strain>
    </source>
</reference>
<feature type="domain" description="Rad50/SbcC-type AAA" evidence="5">
    <location>
        <begin position="35"/>
        <end position="227"/>
    </location>
</feature>